<feature type="compositionally biased region" description="Low complexity" evidence="1">
    <location>
        <begin position="15"/>
        <end position="25"/>
    </location>
</feature>
<name>A0ABQ5S7U2_9CHLO</name>
<evidence type="ECO:0008006" key="4">
    <source>
        <dbReference type="Google" id="ProtNLM"/>
    </source>
</evidence>
<feature type="compositionally biased region" description="Gly residues" evidence="1">
    <location>
        <begin position="678"/>
        <end position="696"/>
    </location>
</feature>
<feature type="region of interest" description="Disordered" evidence="1">
    <location>
        <begin position="78"/>
        <end position="443"/>
    </location>
</feature>
<feature type="compositionally biased region" description="Low complexity" evidence="1">
    <location>
        <begin position="594"/>
        <end position="604"/>
    </location>
</feature>
<proteinExistence type="predicted"/>
<dbReference type="Proteomes" id="UP001165090">
    <property type="component" value="Unassembled WGS sequence"/>
</dbReference>
<feature type="compositionally biased region" description="Gly residues" evidence="1">
    <location>
        <begin position="418"/>
        <end position="432"/>
    </location>
</feature>
<feature type="compositionally biased region" description="Basic and acidic residues" evidence="1">
    <location>
        <begin position="383"/>
        <end position="395"/>
    </location>
</feature>
<feature type="non-terminal residue" evidence="2">
    <location>
        <position position="1026"/>
    </location>
</feature>
<feature type="compositionally biased region" description="Gly residues" evidence="1">
    <location>
        <begin position="650"/>
        <end position="659"/>
    </location>
</feature>
<feature type="region of interest" description="Disordered" evidence="1">
    <location>
        <begin position="765"/>
        <end position="798"/>
    </location>
</feature>
<feature type="compositionally biased region" description="Low complexity" evidence="1">
    <location>
        <begin position="272"/>
        <end position="305"/>
    </location>
</feature>
<protein>
    <recommendedName>
        <fullName evidence="4">DDT domain-containing protein</fullName>
    </recommendedName>
</protein>
<feature type="region of interest" description="Disordered" evidence="1">
    <location>
        <begin position="824"/>
        <end position="879"/>
    </location>
</feature>
<feature type="region of interest" description="Disordered" evidence="1">
    <location>
        <begin position="903"/>
        <end position="922"/>
    </location>
</feature>
<feature type="region of interest" description="Disordered" evidence="1">
    <location>
        <begin position="570"/>
        <end position="702"/>
    </location>
</feature>
<evidence type="ECO:0000256" key="1">
    <source>
        <dbReference type="SAM" id="MobiDB-lite"/>
    </source>
</evidence>
<feature type="region of interest" description="Disordered" evidence="1">
    <location>
        <begin position="1"/>
        <end position="25"/>
    </location>
</feature>
<accession>A0ABQ5S7U2</accession>
<feature type="compositionally biased region" description="Basic and acidic residues" evidence="1">
    <location>
        <begin position="570"/>
        <end position="581"/>
    </location>
</feature>
<feature type="compositionally biased region" description="Acidic residues" evidence="1">
    <location>
        <begin position="246"/>
        <end position="261"/>
    </location>
</feature>
<feature type="region of interest" description="Disordered" evidence="1">
    <location>
        <begin position="984"/>
        <end position="1026"/>
    </location>
</feature>
<organism evidence="2 3">
    <name type="scientific">Volvox africanus</name>
    <dbReference type="NCBI Taxonomy" id="51714"/>
    <lineage>
        <taxon>Eukaryota</taxon>
        <taxon>Viridiplantae</taxon>
        <taxon>Chlorophyta</taxon>
        <taxon>core chlorophytes</taxon>
        <taxon>Chlorophyceae</taxon>
        <taxon>CS clade</taxon>
        <taxon>Chlamydomonadales</taxon>
        <taxon>Volvocaceae</taxon>
        <taxon>Volvox</taxon>
    </lineage>
</organism>
<feature type="compositionally biased region" description="Low complexity" evidence="1">
    <location>
        <begin position="660"/>
        <end position="677"/>
    </location>
</feature>
<comment type="caution">
    <text evidence="2">The sequence shown here is derived from an EMBL/GenBank/DDBJ whole genome shotgun (WGS) entry which is preliminary data.</text>
</comment>
<dbReference type="EMBL" id="BSDZ01000023">
    <property type="protein sequence ID" value="GLI65271.1"/>
    <property type="molecule type" value="Genomic_DNA"/>
</dbReference>
<feature type="compositionally biased region" description="Low complexity" evidence="1">
    <location>
        <begin position="612"/>
        <end position="627"/>
    </location>
</feature>
<feature type="compositionally biased region" description="Low complexity" evidence="1">
    <location>
        <begin position="143"/>
        <end position="159"/>
    </location>
</feature>
<sequence>MSGDRALEPGKHATEAAPSQASGAAFADKAVSALTAKQTVDARESGLLMDKSIDGVAQIVNPGSEFAGFAESVRQSGTIGADAPIGPCDQRPGQGTSSAPQIAARSALASCPMKQSGLLQQDPASSAAPTGNDAQESGRPNLFPRAPAPSFARSAPARPTAGAASQPPPAVGATGLSGSRPPAPAAQGTAKNKQPSVANAGLAGRNRSRGHSAPGDEERGGSGGAGAAAYSSESDNPLDAGYKDDSSDEDYVDDDDDDEDYGVGARRRGRSTRPAAPTAAALTRRGAAVTAAAVATAGVAAATTGSERKKPKWAQPLIRPENDRVRSLRSSQPPPGPKSPPPAPPAGGGKSKTKSSHRSGDGKPKSKARSPRNGDGEAGTPGVDHRSAEEGAEGRRRSRSRGPSANCEGDEDESESGSGSGTDSGSESGSGSGSRSESDADDPASLIREVAEDAARIATMELTAMWEFAAVLEFLTTFRGVLCGHGPDAAPGGDAAATAAAAMLSSVLSDGSWSADLLADELVRCVGAPGSLLGRLHLGLLQGVARRSSRLDEATWPAVLNHRIATEYRMLHPGRHPRDYYKPTSPLPPPPPQQQQQQQQQPQGQGYGQGQGPEQQHGTATTEATEAGGKGKGSGLPVRPKRAAAAAGSGSAGASGSGRSGAAATVKGSPGSAAAGQGPAGGGGGGSGNGGKGSSGGVDPTLPFWAEKGREWRAYAVLHPRDRMLALKLLCDLRLEREDLKGAIDALVLAPRPGAAAAAAAAAKAGRGGGRGGGGRRRGADGKLPPAALTVDDVRKRPLGRDSSGAALWVVGRLPDLQMRLYREQPPSWPKPKKPRAASPPPAETKGGCGKGKAAAADGSGGRGAQKKKKGQKAPPPYLLYELPPEAVAGRWELLGMGAEGLGGAAEEMRRRSKKQQDRELADKISSELVSVLVDEAERRERKHKLEAKLRFTLGSDYYETRSRRTRKEVDYSTAAYDKMFDEALRGDRLPAAPGNTPGNNKRPRGGPSSEAADEGEDLGEQEMHG</sequence>
<evidence type="ECO:0000313" key="3">
    <source>
        <dbReference type="Proteomes" id="UP001165090"/>
    </source>
</evidence>
<keyword evidence="3" id="KW-1185">Reference proteome</keyword>
<reference evidence="2 3" key="1">
    <citation type="journal article" date="2023" name="IScience">
        <title>Expanded male sex-determining region conserved during the evolution of homothallism in the green alga Volvox.</title>
        <authorList>
            <person name="Yamamoto K."/>
            <person name="Matsuzaki R."/>
            <person name="Mahakham W."/>
            <person name="Heman W."/>
            <person name="Sekimoto H."/>
            <person name="Kawachi M."/>
            <person name="Minakuchi Y."/>
            <person name="Toyoda A."/>
            <person name="Nozaki H."/>
        </authorList>
    </citation>
    <scope>NUCLEOTIDE SEQUENCE [LARGE SCALE GENOMIC DNA]</scope>
    <source>
        <strain evidence="2 3">NIES-4468</strain>
    </source>
</reference>
<feature type="compositionally biased region" description="Basic and acidic residues" evidence="1">
    <location>
        <begin position="907"/>
        <end position="922"/>
    </location>
</feature>
<gene>
    <name evidence="2" type="ORF">VaNZ11_008763</name>
</gene>
<feature type="compositionally biased region" description="Polar residues" evidence="1">
    <location>
        <begin position="117"/>
        <end position="135"/>
    </location>
</feature>
<feature type="compositionally biased region" description="Pro residues" evidence="1">
    <location>
        <begin position="332"/>
        <end position="345"/>
    </location>
</feature>
<evidence type="ECO:0000313" key="2">
    <source>
        <dbReference type="EMBL" id="GLI65271.1"/>
    </source>
</evidence>
<feature type="compositionally biased region" description="Acidic residues" evidence="1">
    <location>
        <begin position="1012"/>
        <end position="1026"/>
    </location>
</feature>
<feature type="compositionally biased region" description="Basic and acidic residues" evidence="1">
    <location>
        <begin position="1"/>
        <end position="14"/>
    </location>
</feature>